<feature type="region of interest" description="Disordered" evidence="1">
    <location>
        <begin position="1"/>
        <end position="135"/>
    </location>
</feature>
<accession>A0A9P6GPB2</accession>
<comment type="caution">
    <text evidence="2">The sequence shown here is derived from an EMBL/GenBank/DDBJ whole genome shotgun (WGS) entry which is preliminary data.</text>
</comment>
<reference evidence="2" key="1">
    <citation type="journal article" date="2020" name="Mol. Plant Microbe Interact.">
        <title>Genome Sequence of the Biocontrol Agent Coniothyrium minitans strain Conio (IMI 134523).</title>
        <authorList>
            <person name="Patel D."/>
            <person name="Shittu T.A."/>
            <person name="Baroncelli R."/>
            <person name="Muthumeenakshi S."/>
            <person name="Osborne T.H."/>
            <person name="Janganan T.K."/>
            <person name="Sreenivasaprasad S."/>
        </authorList>
    </citation>
    <scope>NUCLEOTIDE SEQUENCE</scope>
    <source>
        <strain evidence="2">Conio</strain>
    </source>
</reference>
<organism evidence="2 3">
    <name type="scientific">Paraphaeosphaeria minitans</name>
    <dbReference type="NCBI Taxonomy" id="565426"/>
    <lineage>
        <taxon>Eukaryota</taxon>
        <taxon>Fungi</taxon>
        <taxon>Dikarya</taxon>
        <taxon>Ascomycota</taxon>
        <taxon>Pezizomycotina</taxon>
        <taxon>Dothideomycetes</taxon>
        <taxon>Pleosporomycetidae</taxon>
        <taxon>Pleosporales</taxon>
        <taxon>Massarineae</taxon>
        <taxon>Didymosphaeriaceae</taxon>
        <taxon>Paraphaeosphaeria</taxon>
    </lineage>
</organism>
<dbReference type="Proteomes" id="UP000756921">
    <property type="component" value="Unassembled WGS sequence"/>
</dbReference>
<protein>
    <submittedName>
        <fullName evidence="2">Uncharacterized protein</fullName>
    </submittedName>
</protein>
<feature type="compositionally biased region" description="Low complexity" evidence="1">
    <location>
        <begin position="42"/>
        <end position="56"/>
    </location>
</feature>
<keyword evidence="3" id="KW-1185">Reference proteome</keyword>
<proteinExistence type="predicted"/>
<dbReference type="OrthoDB" id="10652318at2759"/>
<evidence type="ECO:0000256" key="1">
    <source>
        <dbReference type="SAM" id="MobiDB-lite"/>
    </source>
</evidence>
<feature type="compositionally biased region" description="Low complexity" evidence="1">
    <location>
        <begin position="21"/>
        <end position="33"/>
    </location>
</feature>
<feature type="compositionally biased region" description="Basic and acidic residues" evidence="1">
    <location>
        <begin position="103"/>
        <end position="128"/>
    </location>
</feature>
<evidence type="ECO:0000313" key="3">
    <source>
        <dbReference type="Proteomes" id="UP000756921"/>
    </source>
</evidence>
<feature type="compositionally biased region" description="Low complexity" evidence="1">
    <location>
        <begin position="67"/>
        <end position="79"/>
    </location>
</feature>
<feature type="compositionally biased region" description="Low complexity" evidence="1">
    <location>
        <begin position="1"/>
        <end position="10"/>
    </location>
</feature>
<sequence length="417" mass="50092">MERYSRSPSPYRAPPRHRYRPSSPVYSRSPSPYRAHHRRLYRSFSPAYSRSRSPSPYRAPPRHRYRSSSPVHSRSPSPHRAYHRCRYRSISPPQSPTSYRWRSPQERSRRERSFQRHDSHGISDSRRETSRRRVRSRYPDHYIEYIPYRSPSIDRYARQERPDDRGPSPLYYMQSENGSTRVFKEVTRLFPGSNLDPRTIYDISQACTRDESDKEGRLIPIKQENWSSNHFGDHVASYHGPDPQQSRWAESPARNYRKRKLKAPNKRQQALLLRGRAPRNAKQRRWLREYQSINLPGHEWPPEDAWEPSETYNDQWNTAFENDPTPLVTYPQHNRNLADQHYPQRLYESFHEQECLHPPTRSQYWTNQHVQHHRQSFGEQERLQIVKREDVQEGAPQQRHPYIEREPMVRGLDVLPT</sequence>
<evidence type="ECO:0000313" key="2">
    <source>
        <dbReference type="EMBL" id="KAF9737749.1"/>
    </source>
</evidence>
<gene>
    <name evidence="2" type="ORF">PMIN01_05528</name>
</gene>
<dbReference type="EMBL" id="WJXW01000004">
    <property type="protein sequence ID" value="KAF9737749.1"/>
    <property type="molecule type" value="Genomic_DNA"/>
</dbReference>
<name>A0A9P6GPB2_9PLEO</name>
<dbReference type="AlphaFoldDB" id="A0A9P6GPB2"/>